<accession>A0A432V9X2</accession>
<comment type="caution">
    <text evidence="1">The sequence shown here is derived from an EMBL/GenBank/DDBJ whole genome shotgun (WGS) entry which is preliminary data.</text>
</comment>
<keyword evidence="2" id="KW-1185">Reference proteome</keyword>
<evidence type="ECO:0008006" key="3">
    <source>
        <dbReference type="Google" id="ProtNLM"/>
    </source>
</evidence>
<dbReference type="Proteomes" id="UP000281647">
    <property type="component" value="Unassembled WGS sequence"/>
</dbReference>
<dbReference type="EMBL" id="RKST01000003">
    <property type="protein sequence ID" value="RUM98982.1"/>
    <property type="molecule type" value="Genomic_DNA"/>
</dbReference>
<name>A0A432V9X2_9HYPH</name>
<dbReference type="AlphaFoldDB" id="A0A432V9X2"/>
<protein>
    <recommendedName>
        <fullName evidence="3">Restriction alleviation protein, Lar family</fullName>
    </recommendedName>
</protein>
<reference evidence="1 2" key="1">
    <citation type="submission" date="2018-11" db="EMBL/GenBank/DDBJ databases">
        <title>Pseudaminobacter arsenicus sp. nov., an arsenic-resistant bacterium isolated from arsenic-rich aquifers.</title>
        <authorList>
            <person name="Mu Y."/>
        </authorList>
    </citation>
    <scope>NUCLEOTIDE SEQUENCE [LARGE SCALE GENOMIC DNA]</scope>
    <source>
        <strain evidence="1 2">CB3</strain>
    </source>
</reference>
<dbReference type="Pfam" id="PF14354">
    <property type="entry name" value="Lar_restr_allev"/>
    <property type="match status" value="1"/>
</dbReference>
<dbReference type="OrthoDB" id="7219996at2"/>
<evidence type="ECO:0000313" key="1">
    <source>
        <dbReference type="EMBL" id="RUM98982.1"/>
    </source>
</evidence>
<proteinExistence type="predicted"/>
<dbReference type="RefSeq" id="WP_128624485.1">
    <property type="nucleotide sequence ID" value="NZ_ML133508.1"/>
</dbReference>
<evidence type="ECO:0000313" key="2">
    <source>
        <dbReference type="Proteomes" id="UP000281647"/>
    </source>
</evidence>
<gene>
    <name evidence="1" type="ORF">EET67_04900</name>
</gene>
<organism evidence="1 2">
    <name type="scientific">Borborobacter arsenicus</name>
    <dbReference type="NCBI Taxonomy" id="1851146"/>
    <lineage>
        <taxon>Bacteria</taxon>
        <taxon>Pseudomonadati</taxon>
        <taxon>Pseudomonadota</taxon>
        <taxon>Alphaproteobacteria</taxon>
        <taxon>Hyphomicrobiales</taxon>
        <taxon>Phyllobacteriaceae</taxon>
        <taxon>Borborobacter</taxon>
    </lineage>
</organism>
<sequence>MQVTDKMVEALLPCPFCGGKATHRAHWSDDHCVECDVCAGHTTAFSGASEAIEAWNRRAALAHREAEAVAVKPLEWRKGYCDDKVIIHQAGGGWLYQGRVLNGVIWLDWPDKPATEFADEETAKAAAQADYEHRIRSALVAPPAQEPVAWKDATGKELHKIILDYQKQDMIVSGGRPCERAFNYSIPLYAAPPAVPSGMVLVPVEPTAAWVSWTAEIRQGESETPRCEPPSEFDKQVAREWIKRILRAASFLTAAQEGR</sequence>